<name>A0A8T0QIS7_PANVG</name>
<organism evidence="1 2">
    <name type="scientific">Panicum virgatum</name>
    <name type="common">Blackwell switchgrass</name>
    <dbReference type="NCBI Taxonomy" id="38727"/>
    <lineage>
        <taxon>Eukaryota</taxon>
        <taxon>Viridiplantae</taxon>
        <taxon>Streptophyta</taxon>
        <taxon>Embryophyta</taxon>
        <taxon>Tracheophyta</taxon>
        <taxon>Spermatophyta</taxon>
        <taxon>Magnoliopsida</taxon>
        <taxon>Liliopsida</taxon>
        <taxon>Poales</taxon>
        <taxon>Poaceae</taxon>
        <taxon>PACMAD clade</taxon>
        <taxon>Panicoideae</taxon>
        <taxon>Panicodae</taxon>
        <taxon>Paniceae</taxon>
        <taxon>Panicinae</taxon>
        <taxon>Panicum</taxon>
        <taxon>Panicum sect. Hiantes</taxon>
    </lineage>
</organism>
<protein>
    <submittedName>
        <fullName evidence="1">Uncharacterized protein</fullName>
    </submittedName>
</protein>
<comment type="caution">
    <text evidence="1">The sequence shown here is derived from an EMBL/GenBank/DDBJ whole genome shotgun (WGS) entry which is preliminary data.</text>
</comment>
<keyword evidence="2" id="KW-1185">Reference proteome</keyword>
<gene>
    <name evidence="1" type="ORF">PVAP13_7KG182455</name>
</gene>
<dbReference type="EMBL" id="CM029049">
    <property type="protein sequence ID" value="KAG2572502.1"/>
    <property type="molecule type" value="Genomic_DNA"/>
</dbReference>
<evidence type="ECO:0000313" key="1">
    <source>
        <dbReference type="EMBL" id="KAG2572502.1"/>
    </source>
</evidence>
<evidence type="ECO:0000313" key="2">
    <source>
        <dbReference type="Proteomes" id="UP000823388"/>
    </source>
</evidence>
<sequence>MRPLAPRTGRELRDSTFFLPRFPRTVEECAARVAGVIFFLVFLGSQFDYVFVRCWCSCSWCFWFWLGQFWSNGERGCGYRDWLAGFDLTFLLSIYLPGPHPLPPYNIPSICIATVYYDKKGEKEIELPSMRM</sequence>
<accession>A0A8T0QIS7</accession>
<dbReference type="AlphaFoldDB" id="A0A8T0QIS7"/>
<dbReference type="Proteomes" id="UP000823388">
    <property type="component" value="Chromosome 7K"/>
</dbReference>
<proteinExistence type="predicted"/>
<reference evidence="1" key="1">
    <citation type="submission" date="2020-05" db="EMBL/GenBank/DDBJ databases">
        <title>WGS assembly of Panicum virgatum.</title>
        <authorList>
            <person name="Lovell J.T."/>
            <person name="Jenkins J."/>
            <person name="Shu S."/>
            <person name="Juenger T.E."/>
            <person name="Schmutz J."/>
        </authorList>
    </citation>
    <scope>NUCLEOTIDE SEQUENCE</scope>
    <source>
        <strain evidence="1">AP13</strain>
    </source>
</reference>